<evidence type="ECO:0000313" key="1">
    <source>
        <dbReference type="EMBL" id="AZQ77417.1"/>
    </source>
</evidence>
<dbReference type="KEGG" id="flh:EJ997_08800"/>
<gene>
    <name evidence="1" type="ORF">EJ997_08800</name>
</gene>
<organism evidence="1 2">
    <name type="scientific">Flaviflexus ciconiae</name>
    <dbReference type="NCBI Taxonomy" id="2496867"/>
    <lineage>
        <taxon>Bacteria</taxon>
        <taxon>Bacillati</taxon>
        <taxon>Actinomycetota</taxon>
        <taxon>Actinomycetes</taxon>
        <taxon>Actinomycetales</taxon>
        <taxon>Actinomycetaceae</taxon>
        <taxon>Flaviflexus</taxon>
    </lineage>
</organism>
<dbReference type="OrthoDB" id="3267536at2"/>
<accession>A0A3S9PYG4</accession>
<sequence length="171" mass="18541">MLFRRRKSQPAPSPAPMVDPVIDAQIHWLGSRGLVLRQDVSREDWIAAAEDPTDPIALAVAQLNGAYCTKPKPSATIEPGSLPDMVNSLADGLELPIDEALLDGDQLTIRSGSTYEKYDVSEADSCGTLVAVANTYVDSAHVLIRKNQTFAIAHRDIAEEVRQVMGASRTE</sequence>
<dbReference type="RefSeq" id="WP_126704220.1">
    <property type="nucleotide sequence ID" value="NZ_CP034593.1"/>
</dbReference>
<dbReference type="EMBL" id="CP034593">
    <property type="protein sequence ID" value="AZQ77417.1"/>
    <property type="molecule type" value="Genomic_DNA"/>
</dbReference>
<dbReference type="AlphaFoldDB" id="A0A3S9PYG4"/>
<keyword evidence="2" id="KW-1185">Reference proteome</keyword>
<reference evidence="1 2" key="1">
    <citation type="submission" date="2018-12" db="EMBL/GenBank/DDBJ databases">
        <title>Complete genome sequence of Flaviflexus sp. H23T48.</title>
        <authorList>
            <person name="Bae J.-W."/>
            <person name="Lee J.-Y."/>
        </authorList>
    </citation>
    <scope>NUCLEOTIDE SEQUENCE [LARGE SCALE GENOMIC DNA]</scope>
    <source>
        <strain evidence="1 2">H23T48</strain>
    </source>
</reference>
<dbReference type="Proteomes" id="UP000280344">
    <property type="component" value="Chromosome"/>
</dbReference>
<protein>
    <submittedName>
        <fullName evidence="1">Uncharacterized protein</fullName>
    </submittedName>
</protein>
<evidence type="ECO:0000313" key="2">
    <source>
        <dbReference type="Proteomes" id="UP000280344"/>
    </source>
</evidence>
<name>A0A3S9PYG4_9ACTO</name>
<proteinExistence type="predicted"/>